<dbReference type="Pfam" id="PF03448">
    <property type="entry name" value="MgtE_N"/>
    <property type="match status" value="1"/>
</dbReference>
<protein>
    <recommendedName>
        <fullName evidence="1">Magnesium transporter MgtE intracellular domain-containing protein</fullName>
    </recommendedName>
</protein>
<evidence type="ECO:0000313" key="2">
    <source>
        <dbReference type="EMBL" id="MBM0233190.1"/>
    </source>
</evidence>
<dbReference type="Gene3D" id="1.25.60.10">
    <property type="entry name" value="MgtE N-terminal domain-like"/>
    <property type="match status" value="1"/>
</dbReference>
<evidence type="ECO:0000259" key="1">
    <source>
        <dbReference type="Pfam" id="PF03448"/>
    </source>
</evidence>
<proteinExistence type="predicted"/>
<gene>
    <name evidence="2" type="ORF">JNW91_15755</name>
</gene>
<keyword evidence="3" id="KW-1185">Reference proteome</keyword>
<evidence type="ECO:0000313" key="3">
    <source>
        <dbReference type="Proteomes" id="UP000601027"/>
    </source>
</evidence>
<comment type="caution">
    <text evidence="2">The sequence shown here is derived from an EMBL/GenBank/DDBJ whole genome shotgun (WGS) entry which is preliminary data.</text>
</comment>
<organism evidence="2 3">
    <name type="scientific">Micromonospora parastrephiae</name>
    <dbReference type="NCBI Taxonomy" id="2806101"/>
    <lineage>
        <taxon>Bacteria</taxon>
        <taxon>Bacillati</taxon>
        <taxon>Actinomycetota</taxon>
        <taxon>Actinomycetes</taxon>
        <taxon>Micromonosporales</taxon>
        <taxon>Micromonosporaceae</taxon>
        <taxon>Micromonospora</taxon>
    </lineage>
</organism>
<feature type="domain" description="Magnesium transporter MgtE intracellular" evidence="1">
    <location>
        <begin position="142"/>
        <end position="230"/>
    </location>
</feature>
<dbReference type="InterPro" id="IPR038076">
    <property type="entry name" value="MgtE_N_sf"/>
</dbReference>
<name>A0ABS1XV86_9ACTN</name>
<dbReference type="RefSeq" id="WP_203176004.1">
    <property type="nucleotide sequence ID" value="NZ_JAEVHM010000068.1"/>
</dbReference>
<dbReference type="EMBL" id="JAEVHM010000068">
    <property type="protein sequence ID" value="MBM0233190.1"/>
    <property type="molecule type" value="Genomic_DNA"/>
</dbReference>
<dbReference type="SUPFAM" id="SSF158791">
    <property type="entry name" value="MgtE N-terminal domain-like"/>
    <property type="match status" value="1"/>
</dbReference>
<dbReference type="InterPro" id="IPR006668">
    <property type="entry name" value="Mg_transptr_MgtE_intracell_dom"/>
</dbReference>
<accession>A0ABS1XV86</accession>
<dbReference type="Proteomes" id="UP000601027">
    <property type="component" value="Unassembled WGS sequence"/>
</dbReference>
<sequence length="387" mass="41761">MSEAPGIEAPNPASVMTVADLARELRVLRIYCGRPSVRDIAERADQHAFKSLPRSTAHDVLSGKRGLPRMSALMALLRALGEENIGPWQDAWRRAELHKQGLFDRPGASVSHSAARKPALAGSTRIRVVNVQRGAALIEALPVEDVVGQLVDMPASDAARRLDGVTAVRAVEVLTEMDDKVAGDILGEMQRTTATSALTTMPPPAAAELLLRIKHDHRTGILSQLPADAAPVIFAEMSDWITVLSQSGVAPDKAVQFLANMPIEDAVAFFSREAATAPRWLAVAPPTLAGRVVTAVKPEQAAAWLNNIPGTAFAAIVDDRHPATIRPILPHLRQAAVRVHQALGEERLARLLEGVSPEEAQGWLGHLRGRLSSEAFIQIRRAVHKRP</sequence>
<reference evidence="2 3" key="1">
    <citation type="submission" date="2021-01" db="EMBL/GenBank/DDBJ databases">
        <title>Draft genome sequence of Micromonospora sp. strain STR1_7.</title>
        <authorList>
            <person name="Karlyshev A."/>
            <person name="Jawad R."/>
        </authorList>
    </citation>
    <scope>NUCLEOTIDE SEQUENCE [LARGE SCALE GENOMIC DNA]</scope>
    <source>
        <strain evidence="2 3">STR1-7</strain>
    </source>
</reference>